<name>A0A1J9PDE4_9EURO</name>
<evidence type="ECO:0000313" key="1">
    <source>
        <dbReference type="EMBL" id="OJD14608.1"/>
    </source>
</evidence>
<evidence type="ECO:0000313" key="2">
    <source>
        <dbReference type="Proteomes" id="UP000182235"/>
    </source>
</evidence>
<dbReference type="VEuPathDB" id="FungiDB:AJ78_05068"/>
<protein>
    <submittedName>
        <fullName evidence="1">Uncharacterized protein</fullName>
    </submittedName>
</protein>
<sequence length="98" mass="10962">MAACLMHASLLPKEIPYRWGVRKAIGASSFNFSLSDHHIIYLPTCSSMEDISKALRYPYQPVSLGKAVRPAIPQLLSQLKEDGSRHTFGAVTADFLRW</sequence>
<dbReference type="EMBL" id="LGRN01000209">
    <property type="protein sequence ID" value="OJD14608.1"/>
    <property type="molecule type" value="Genomic_DNA"/>
</dbReference>
<keyword evidence="2" id="KW-1185">Reference proteome</keyword>
<comment type="caution">
    <text evidence="1">The sequence shown here is derived from an EMBL/GenBank/DDBJ whole genome shotgun (WGS) entry which is preliminary data.</text>
</comment>
<dbReference type="AlphaFoldDB" id="A0A1J9PDE4"/>
<proteinExistence type="predicted"/>
<dbReference type="Proteomes" id="UP000182235">
    <property type="component" value="Unassembled WGS sequence"/>
</dbReference>
<accession>A0A1J9PDE4</accession>
<gene>
    <name evidence="1" type="ORF">AJ78_05068</name>
</gene>
<reference evidence="1 2" key="1">
    <citation type="submission" date="2015-07" db="EMBL/GenBank/DDBJ databases">
        <title>Emmonsia species relationships and genome sequence.</title>
        <authorList>
            <consortium name="The Broad Institute Genomics Platform"/>
            <person name="Cuomo C.A."/>
            <person name="Munoz J.F."/>
            <person name="Imamovic A."/>
            <person name="Priest M.E."/>
            <person name="Young S."/>
            <person name="Clay O.K."/>
            <person name="McEwen J.G."/>
        </authorList>
    </citation>
    <scope>NUCLEOTIDE SEQUENCE [LARGE SCALE GENOMIC DNA]</scope>
    <source>
        <strain evidence="1 2">UAMH 9510</strain>
    </source>
</reference>
<organism evidence="1 2">
    <name type="scientific">Emergomyces pasteurianus Ep9510</name>
    <dbReference type="NCBI Taxonomy" id="1447872"/>
    <lineage>
        <taxon>Eukaryota</taxon>
        <taxon>Fungi</taxon>
        <taxon>Dikarya</taxon>
        <taxon>Ascomycota</taxon>
        <taxon>Pezizomycotina</taxon>
        <taxon>Eurotiomycetes</taxon>
        <taxon>Eurotiomycetidae</taxon>
        <taxon>Onygenales</taxon>
        <taxon>Ajellomycetaceae</taxon>
        <taxon>Emergomyces</taxon>
    </lineage>
</organism>